<dbReference type="Proteomes" id="UP000292702">
    <property type="component" value="Unassembled WGS sequence"/>
</dbReference>
<proteinExistence type="predicted"/>
<reference evidence="1 2" key="1">
    <citation type="submission" date="2018-11" db="EMBL/GenBank/DDBJ databases">
        <title>Genome assembly of Steccherinum ochraceum LE-BIN_3174, the white-rot fungus of the Steccherinaceae family (The Residual Polyporoid clade, Polyporales, Basidiomycota).</title>
        <authorList>
            <person name="Fedorova T.V."/>
            <person name="Glazunova O.A."/>
            <person name="Landesman E.O."/>
            <person name="Moiseenko K.V."/>
            <person name="Psurtseva N.V."/>
            <person name="Savinova O.S."/>
            <person name="Shakhova N.V."/>
            <person name="Tyazhelova T.V."/>
            <person name="Vasina D.V."/>
        </authorList>
    </citation>
    <scope>NUCLEOTIDE SEQUENCE [LARGE SCALE GENOMIC DNA]</scope>
    <source>
        <strain evidence="1 2">LE-BIN_3174</strain>
    </source>
</reference>
<keyword evidence="2" id="KW-1185">Reference proteome</keyword>
<evidence type="ECO:0000313" key="2">
    <source>
        <dbReference type="Proteomes" id="UP000292702"/>
    </source>
</evidence>
<organism evidence="1 2">
    <name type="scientific">Steccherinum ochraceum</name>
    <dbReference type="NCBI Taxonomy" id="92696"/>
    <lineage>
        <taxon>Eukaryota</taxon>
        <taxon>Fungi</taxon>
        <taxon>Dikarya</taxon>
        <taxon>Basidiomycota</taxon>
        <taxon>Agaricomycotina</taxon>
        <taxon>Agaricomycetes</taxon>
        <taxon>Polyporales</taxon>
        <taxon>Steccherinaceae</taxon>
        <taxon>Steccherinum</taxon>
    </lineage>
</organism>
<accession>A0A4R0R285</accession>
<gene>
    <name evidence="1" type="ORF">EIP91_008988</name>
</gene>
<protein>
    <submittedName>
        <fullName evidence="1">Uncharacterized protein</fullName>
    </submittedName>
</protein>
<dbReference type="AlphaFoldDB" id="A0A4R0R285"/>
<evidence type="ECO:0000313" key="1">
    <source>
        <dbReference type="EMBL" id="TCD61142.1"/>
    </source>
</evidence>
<sequence>MLIIIRSFPREFCSLVELPGIGKLSKDIKTLIYDRDCTFVHILNVLSQSDVRTWIADPAHDAYVRSWLKIVERWQAPHEEDDSKLFASARPRLTHLSARLLLFCDQLFPAAMNLDLEEDSYWWSDAVQRTAFIVAYLGWWWKWEGVTQADEVVLNDAHMTYDFLSERTRASLRSMRLEVAEDIKWWIEATHWEVTNLLDRRPPLDDTSMRALMDELARKMDEISHGYNGYKPERLR</sequence>
<dbReference type="EMBL" id="RWJN01000500">
    <property type="protein sequence ID" value="TCD61142.1"/>
    <property type="molecule type" value="Genomic_DNA"/>
</dbReference>
<comment type="caution">
    <text evidence="1">The sequence shown here is derived from an EMBL/GenBank/DDBJ whole genome shotgun (WGS) entry which is preliminary data.</text>
</comment>
<name>A0A4R0R285_9APHY</name>